<dbReference type="Proteomes" id="UP000824366">
    <property type="component" value="Chromosome"/>
</dbReference>
<dbReference type="InterPro" id="IPR052158">
    <property type="entry name" value="INH-QAR"/>
</dbReference>
<dbReference type="InterPro" id="IPR018060">
    <property type="entry name" value="HTH_AraC"/>
</dbReference>
<dbReference type="Pfam" id="PF01965">
    <property type="entry name" value="DJ-1_PfpI"/>
    <property type="match status" value="1"/>
</dbReference>
<dbReference type="PANTHER" id="PTHR43130:SF3">
    <property type="entry name" value="HTH-TYPE TRANSCRIPTIONAL REGULATOR RV1931C"/>
    <property type="match status" value="1"/>
</dbReference>
<dbReference type="InterPro" id="IPR009057">
    <property type="entry name" value="Homeodomain-like_sf"/>
</dbReference>
<feature type="domain" description="HTH araC/xylS-type" evidence="3">
    <location>
        <begin position="220"/>
        <end position="318"/>
    </location>
</feature>
<dbReference type="RefSeq" id="WP_223905867.1">
    <property type="nucleotide sequence ID" value="NZ_AP024238.1"/>
</dbReference>
<dbReference type="Gene3D" id="1.10.10.60">
    <property type="entry name" value="Homeodomain-like"/>
    <property type="match status" value="1"/>
</dbReference>
<evidence type="ECO:0000313" key="4">
    <source>
        <dbReference type="EMBL" id="BCO29645.1"/>
    </source>
</evidence>
<organism evidence="4 5">
    <name type="scientific">Rhodoferax lithotrophicus</name>
    <dbReference type="NCBI Taxonomy" id="2798804"/>
    <lineage>
        <taxon>Bacteria</taxon>
        <taxon>Pseudomonadati</taxon>
        <taxon>Pseudomonadota</taxon>
        <taxon>Betaproteobacteria</taxon>
        <taxon>Burkholderiales</taxon>
        <taxon>Comamonadaceae</taxon>
        <taxon>Rhodoferax</taxon>
    </lineage>
</organism>
<dbReference type="EMBL" id="AP024238">
    <property type="protein sequence ID" value="BCO29645.1"/>
    <property type="molecule type" value="Genomic_DNA"/>
</dbReference>
<sequence>MPNHTIALLIEPGSTLSSVMTSLDMMSIARRYPQAQDCRVDVLSTSGGTVALAHGVQVQTQALPDTLADYAAVILPGFLAEDLPTLTQQLHSVWQPVLDRLPTVRADALLAASCYGTFVLAESGLLDGCAATTTWWLQAAFAAAYPRVKLDADRALVDGGRVLTAGAMTAHTDLSLHVLRRLFGAALARRVGGIMLVDGARTSQRPFMALPRHFADPLAQQAADWLAQRYRRPCTCDELAAALHVSYRTLHRRFQAAVGMAPLAYLQALRVEQAKVLLEDSRMSLEQIVEDVGYSDVSAFRQLFTRTAGLSPAQYRERFRHPPVLNPST</sequence>
<keyword evidence="1" id="KW-0805">Transcription regulation</keyword>
<accession>A0ABN6DC88</accession>
<dbReference type="PANTHER" id="PTHR43130">
    <property type="entry name" value="ARAC-FAMILY TRANSCRIPTIONAL REGULATOR"/>
    <property type="match status" value="1"/>
</dbReference>
<protein>
    <submittedName>
        <fullName evidence="4">HTH-type transcriptional regulator CdhR</fullName>
    </submittedName>
</protein>
<dbReference type="InterPro" id="IPR002818">
    <property type="entry name" value="DJ-1/PfpI"/>
</dbReference>
<evidence type="ECO:0000256" key="1">
    <source>
        <dbReference type="ARBA" id="ARBA00023015"/>
    </source>
</evidence>
<dbReference type="InterPro" id="IPR029062">
    <property type="entry name" value="Class_I_gatase-like"/>
</dbReference>
<evidence type="ECO:0000256" key="2">
    <source>
        <dbReference type="ARBA" id="ARBA00023163"/>
    </source>
</evidence>
<dbReference type="SMART" id="SM00342">
    <property type="entry name" value="HTH_ARAC"/>
    <property type="match status" value="1"/>
</dbReference>
<dbReference type="SUPFAM" id="SSF52317">
    <property type="entry name" value="Class I glutamine amidotransferase-like"/>
    <property type="match status" value="1"/>
</dbReference>
<evidence type="ECO:0000259" key="3">
    <source>
        <dbReference type="PROSITE" id="PS01124"/>
    </source>
</evidence>
<dbReference type="SUPFAM" id="SSF46689">
    <property type="entry name" value="Homeodomain-like"/>
    <property type="match status" value="2"/>
</dbReference>
<dbReference type="Gene3D" id="3.40.50.880">
    <property type="match status" value="1"/>
</dbReference>
<dbReference type="Pfam" id="PF12833">
    <property type="entry name" value="HTH_18"/>
    <property type="match status" value="1"/>
</dbReference>
<name>A0ABN6DC88_9BURK</name>
<keyword evidence="2" id="KW-0804">Transcription</keyword>
<evidence type="ECO:0000313" key="5">
    <source>
        <dbReference type="Proteomes" id="UP000824366"/>
    </source>
</evidence>
<keyword evidence="5" id="KW-1185">Reference proteome</keyword>
<proteinExistence type="predicted"/>
<dbReference type="PROSITE" id="PS01124">
    <property type="entry name" value="HTH_ARAC_FAMILY_2"/>
    <property type="match status" value="1"/>
</dbReference>
<gene>
    <name evidence="4" type="ORF">MIZ03_4568</name>
</gene>
<reference evidence="4 5" key="1">
    <citation type="journal article" date="2021" name="Microbiol. Spectr.">
        <title>A Single Bacterium Capable of Oxidation and Reduction of Iron at Circumneutral pH.</title>
        <authorList>
            <person name="Kato S."/>
            <person name="Ohkuma M."/>
        </authorList>
    </citation>
    <scope>NUCLEOTIDE SEQUENCE [LARGE SCALE GENOMIC DNA]</scope>
    <source>
        <strain evidence="4 5">MIZ03</strain>
    </source>
</reference>